<dbReference type="SUPFAM" id="SSF52949">
    <property type="entry name" value="Macro domain-like"/>
    <property type="match status" value="1"/>
</dbReference>
<proteinExistence type="predicted"/>
<name>A0ABT3VJM6_9ACTN</name>
<dbReference type="PANTHER" id="PTHR11106:SF27">
    <property type="entry name" value="MACRO DOMAIN-CONTAINING PROTEIN"/>
    <property type="match status" value="1"/>
</dbReference>
<dbReference type="Proteomes" id="UP001165590">
    <property type="component" value="Unassembled WGS sequence"/>
</dbReference>
<dbReference type="NCBIfam" id="NF003163">
    <property type="entry name" value="PRK04143.1"/>
    <property type="match status" value="1"/>
</dbReference>
<reference evidence="2" key="1">
    <citation type="journal article" date="2022" name="bioRxiv">
        <title>Discovery and biosynthetic assessment of Streptomyces ortus sp nov. isolated from a deep-sea sponge.</title>
        <authorList>
            <person name="Williams S.E."/>
        </authorList>
    </citation>
    <scope>NUCLEOTIDE SEQUENCE</scope>
    <source>
        <strain evidence="2">A15ISP2-DRY2</strain>
    </source>
</reference>
<keyword evidence="3" id="KW-1185">Reference proteome</keyword>
<evidence type="ECO:0000313" key="2">
    <source>
        <dbReference type="EMBL" id="MCX4238875.1"/>
    </source>
</evidence>
<dbReference type="SMART" id="SM00506">
    <property type="entry name" value="A1pp"/>
    <property type="match status" value="1"/>
</dbReference>
<dbReference type="InterPro" id="IPR002589">
    <property type="entry name" value="Macro_dom"/>
</dbReference>
<dbReference type="PROSITE" id="PS51154">
    <property type="entry name" value="MACRO"/>
    <property type="match status" value="1"/>
</dbReference>
<dbReference type="PANTHER" id="PTHR11106">
    <property type="entry name" value="GANGLIOSIDE INDUCED DIFFERENTIATION ASSOCIATED PROTEIN 2-RELATED"/>
    <property type="match status" value="1"/>
</dbReference>
<evidence type="ECO:0000259" key="1">
    <source>
        <dbReference type="PROSITE" id="PS51154"/>
    </source>
</evidence>
<sequence length="315" mass="33690">MPTPALQLTDYRAAIALDDPFPTAPNLTLSVQPARLVRTALSRLSKDPATTATGWGLGAGDADQLDDATARRLLRAVLTVRPPGPLPADVSQVLDVLLNSEREARTVTDPNRLPLITEEFPGTATSYRAAGRTVLWQGDITALGAHAIVNAANSAMLGCFAPHHPCIDNAIHSAAGPRLREDCHTITTRQGHPEATGTAKITRGYHLPARYVLHTVGPIVDGPLHPTHERLLAASYRACLDLAAEVQDIRTVAFCGVSTGVFGYPKQPAARTVLNTVADWLDAHPGRLDRVIFNVYASDDRAAYLNALTEGSDAR</sequence>
<dbReference type="InterPro" id="IPR043472">
    <property type="entry name" value="Macro_dom-like"/>
</dbReference>
<dbReference type="RefSeq" id="WP_267031130.1">
    <property type="nucleotide sequence ID" value="NZ_JAIFZO010000002.1"/>
</dbReference>
<evidence type="ECO:0000313" key="3">
    <source>
        <dbReference type="Proteomes" id="UP001165590"/>
    </source>
</evidence>
<protein>
    <submittedName>
        <fullName evidence="2">Protein-ADP-ribose hydrolase</fullName>
    </submittedName>
</protein>
<dbReference type="Pfam" id="PF01661">
    <property type="entry name" value="Macro"/>
    <property type="match status" value="1"/>
</dbReference>
<accession>A0ABT3VJM6</accession>
<dbReference type="CDD" id="cd02908">
    <property type="entry name" value="Macro_OAADPr_deacetylase"/>
    <property type="match status" value="1"/>
</dbReference>
<organism evidence="2 3">
    <name type="scientific">Streptomyces ortus</name>
    <dbReference type="NCBI Taxonomy" id="2867268"/>
    <lineage>
        <taxon>Bacteria</taxon>
        <taxon>Bacillati</taxon>
        <taxon>Actinomycetota</taxon>
        <taxon>Actinomycetes</taxon>
        <taxon>Kitasatosporales</taxon>
        <taxon>Streptomycetaceae</taxon>
        <taxon>Streptomyces</taxon>
    </lineage>
</organism>
<dbReference type="Gene3D" id="3.40.220.10">
    <property type="entry name" value="Leucine Aminopeptidase, subunit E, domain 1"/>
    <property type="match status" value="1"/>
</dbReference>
<dbReference type="GO" id="GO:0016787">
    <property type="term" value="F:hydrolase activity"/>
    <property type="evidence" value="ECO:0007669"/>
    <property type="project" value="UniProtKB-KW"/>
</dbReference>
<comment type="caution">
    <text evidence="2">The sequence shown here is derived from an EMBL/GenBank/DDBJ whole genome shotgun (WGS) entry which is preliminary data.</text>
</comment>
<keyword evidence="2" id="KW-0378">Hydrolase</keyword>
<feature type="domain" description="Macro" evidence="1">
    <location>
        <begin position="120"/>
        <end position="312"/>
    </location>
</feature>
<gene>
    <name evidence="2" type="ORF">K3769_40110</name>
</gene>
<dbReference type="EMBL" id="JAIFZO010000002">
    <property type="protein sequence ID" value="MCX4238875.1"/>
    <property type="molecule type" value="Genomic_DNA"/>
</dbReference>